<reference evidence="2 3" key="1">
    <citation type="submission" date="2024-02" db="EMBL/GenBank/DDBJ databases">
        <title>FIRST GENOME SEQUENCES OF Leishmania (Viannia) shawi, Leishmania (Viannia) lindenbergi AND Leishmania (Viannia) utingensis.</title>
        <authorList>
            <person name="Resadore F."/>
            <person name="Custodio M.G.F."/>
            <person name="Boite M.C."/>
            <person name="Cupolillo E."/>
            <person name="Ferreira G.E.M."/>
        </authorList>
    </citation>
    <scope>NUCLEOTIDE SEQUENCE</scope>
    <source>
        <strain evidence="1 3">MCEB/BR/1984/M8408</strain>
        <strain evidence="2">MHOM/BR/2013/18 LTA MLF</strain>
    </source>
</reference>
<proteinExistence type="predicted"/>
<dbReference type="Proteomes" id="UP001500493">
    <property type="component" value="Unassembled WGS sequence"/>
</dbReference>
<gene>
    <name evidence="1" type="ORF">Q4I29_005043</name>
    <name evidence="2" type="ORF">Q4I32_005093</name>
</gene>
<evidence type="ECO:0000313" key="2">
    <source>
        <dbReference type="EMBL" id="KAL0523152.1"/>
    </source>
</evidence>
<dbReference type="EMBL" id="JBAMZJ010000029">
    <property type="protein sequence ID" value="KAL0523152.1"/>
    <property type="molecule type" value="Genomic_DNA"/>
</dbReference>
<sequence>MIVKSPTWLERQRGLRYFLEVRRMLYGQWNEMASAVLDDLQYPAVGPMGGAFERVRGTVLLTSVEHQGLELLSELLDPFASHSPFSLYQTPARTVDGMEVPMTPLLLPIFRRSHPIRGYQKCHSVTTYANDGAGRSELEQA</sequence>
<evidence type="ECO:0000313" key="1">
    <source>
        <dbReference type="EMBL" id="KAL0501973.1"/>
    </source>
</evidence>
<dbReference type="AlphaFoldDB" id="A0AAW3BLJ9"/>
<comment type="caution">
    <text evidence="2">The sequence shown here is derived from an EMBL/GenBank/DDBJ whole genome shotgun (WGS) entry which is preliminary data.</text>
</comment>
<accession>A0AAW3BLJ9</accession>
<dbReference type="Proteomes" id="UP001443563">
    <property type="component" value="Unassembled WGS sequence"/>
</dbReference>
<organism evidence="2 4">
    <name type="scientific">Leishmania shawi</name>
    <dbReference type="NCBI Taxonomy" id="5680"/>
    <lineage>
        <taxon>Eukaryota</taxon>
        <taxon>Discoba</taxon>
        <taxon>Euglenozoa</taxon>
        <taxon>Kinetoplastea</taxon>
        <taxon>Metakinetoplastina</taxon>
        <taxon>Trypanosomatida</taxon>
        <taxon>Trypanosomatidae</taxon>
        <taxon>Leishmaniinae</taxon>
        <taxon>Leishmania</taxon>
        <taxon>Leishmania guyanensis species complex</taxon>
    </lineage>
</organism>
<name>A0AAW3BLJ9_9TRYP</name>
<protein>
    <submittedName>
        <fullName evidence="2">Uncharacterized protein</fullName>
    </submittedName>
</protein>
<evidence type="ECO:0000313" key="4">
    <source>
        <dbReference type="Proteomes" id="UP001500493"/>
    </source>
</evidence>
<keyword evidence="3" id="KW-1185">Reference proteome</keyword>
<dbReference type="EMBL" id="JBAMZM010000029">
    <property type="protein sequence ID" value="KAL0501973.1"/>
    <property type="molecule type" value="Genomic_DNA"/>
</dbReference>
<evidence type="ECO:0000313" key="3">
    <source>
        <dbReference type="Proteomes" id="UP001443563"/>
    </source>
</evidence>